<evidence type="ECO:0000313" key="2">
    <source>
        <dbReference type="EMBL" id="GEU93858.1"/>
    </source>
</evidence>
<keyword evidence="1" id="KW-0175">Coiled coil</keyword>
<protein>
    <submittedName>
        <fullName evidence="2">Uncharacterized protein</fullName>
    </submittedName>
</protein>
<proteinExistence type="predicted"/>
<comment type="caution">
    <text evidence="2">The sequence shown here is derived from an EMBL/GenBank/DDBJ whole genome shotgun (WGS) entry which is preliminary data.</text>
</comment>
<reference evidence="2" key="1">
    <citation type="journal article" date="2019" name="Sci. Rep.">
        <title>Draft genome of Tanacetum cinerariifolium, the natural source of mosquito coil.</title>
        <authorList>
            <person name="Yamashiro T."/>
            <person name="Shiraishi A."/>
            <person name="Satake H."/>
            <person name="Nakayama K."/>
        </authorList>
    </citation>
    <scope>NUCLEOTIDE SEQUENCE</scope>
</reference>
<name>A0A6L2P5Y0_TANCI</name>
<accession>A0A6L2P5Y0</accession>
<gene>
    <name evidence="2" type="ORF">Tci_065836</name>
</gene>
<dbReference type="AlphaFoldDB" id="A0A6L2P5Y0"/>
<evidence type="ECO:0000256" key="1">
    <source>
        <dbReference type="SAM" id="Coils"/>
    </source>
</evidence>
<feature type="coiled-coil region" evidence="1">
    <location>
        <begin position="98"/>
        <end position="125"/>
    </location>
</feature>
<sequence length="145" mass="16858">MVNDEVNRSDVFADNHVKKVGRSVIQDDVTGHILRLANKDVVVSHNIDNVEKVVNLQKSMWESMSSTEMQDRVANAPRNPHDHVRFLKNFLLFQALKQMVYRVKRQKVEEKIKKLDEEHEDLVGIDSDELKPTIRHGTKYEGLKK</sequence>
<organism evidence="2">
    <name type="scientific">Tanacetum cinerariifolium</name>
    <name type="common">Dalmatian daisy</name>
    <name type="synonym">Chrysanthemum cinerariifolium</name>
    <dbReference type="NCBI Taxonomy" id="118510"/>
    <lineage>
        <taxon>Eukaryota</taxon>
        <taxon>Viridiplantae</taxon>
        <taxon>Streptophyta</taxon>
        <taxon>Embryophyta</taxon>
        <taxon>Tracheophyta</taxon>
        <taxon>Spermatophyta</taxon>
        <taxon>Magnoliopsida</taxon>
        <taxon>eudicotyledons</taxon>
        <taxon>Gunneridae</taxon>
        <taxon>Pentapetalae</taxon>
        <taxon>asterids</taxon>
        <taxon>campanulids</taxon>
        <taxon>Asterales</taxon>
        <taxon>Asteraceae</taxon>
        <taxon>Asteroideae</taxon>
        <taxon>Anthemideae</taxon>
        <taxon>Anthemidinae</taxon>
        <taxon>Tanacetum</taxon>
    </lineage>
</organism>
<dbReference type="EMBL" id="BKCJ010010942">
    <property type="protein sequence ID" value="GEU93858.1"/>
    <property type="molecule type" value="Genomic_DNA"/>
</dbReference>